<reference evidence="14 15" key="1">
    <citation type="submission" date="2025-04" db="UniProtKB">
        <authorList>
            <consortium name="RefSeq"/>
        </authorList>
    </citation>
    <scope>IDENTIFICATION</scope>
    <source>
        <tissue evidence="14 15">Tentacle</tissue>
    </source>
</reference>
<feature type="transmembrane region" description="Helical" evidence="11">
    <location>
        <begin position="197"/>
        <end position="219"/>
    </location>
</feature>
<dbReference type="RefSeq" id="XP_031566228.1">
    <property type="nucleotide sequence ID" value="XM_031710368.1"/>
</dbReference>
<dbReference type="PROSITE" id="PS00237">
    <property type="entry name" value="G_PROTEIN_RECEP_F1_1"/>
    <property type="match status" value="1"/>
</dbReference>
<dbReference type="RefSeq" id="XP_031566244.1">
    <property type="nucleotide sequence ID" value="XM_031710384.1"/>
</dbReference>
<feature type="domain" description="G-protein coupled receptors family 1 profile" evidence="12">
    <location>
        <begin position="57"/>
        <end position="310"/>
    </location>
</feature>
<feature type="transmembrane region" description="Helical" evidence="11">
    <location>
        <begin position="41"/>
        <end position="66"/>
    </location>
</feature>
<dbReference type="RefSeq" id="XP_031566245.1">
    <property type="nucleotide sequence ID" value="XM_031710385.1"/>
</dbReference>
<comment type="similarity">
    <text evidence="2 9">Belongs to the G-protein coupled receptor 1 family.</text>
</comment>
<evidence type="ECO:0000256" key="9">
    <source>
        <dbReference type="RuleBase" id="RU000688"/>
    </source>
</evidence>
<evidence type="ECO:0000313" key="14">
    <source>
        <dbReference type="RefSeq" id="XP_031566220.1"/>
    </source>
</evidence>
<dbReference type="KEGG" id="aten:116301319"/>
<gene>
    <name evidence="14 15 16 17 18 19" type="primary">LOC116301319</name>
</gene>
<dbReference type="Pfam" id="PF00001">
    <property type="entry name" value="7tm_1"/>
    <property type="match status" value="1"/>
</dbReference>
<dbReference type="RefSeq" id="XP_031566252.1">
    <property type="nucleotide sequence ID" value="XM_031710392.1"/>
</dbReference>
<organism evidence="13 17">
    <name type="scientific">Actinia tenebrosa</name>
    <name type="common">Australian red waratah sea anemone</name>
    <dbReference type="NCBI Taxonomy" id="6105"/>
    <lineage>
        <taxon>Eukaryota</taxon>
        <taxon>Metazoa</taxon>
        <taxon>Cnidaria</taxon>
        <taxon>Anthozoa</taxon>
        <taxon>Hexacorallia</taxon>
        <taxon>Actiniaria</taxon>
        <taxon>Actiniidae</taxon>
        <taxon>Actinia</taxon>
    </lineage>
</organism>
<evidence type="ECO:0000313" key="16">
    <source>
        <dbReference type="RefSeq" id="XP_031566236.1"/>
    </source>
</evidence>
<dbReference type="GeneID" id="116301319"/>
<dbReference type="RefSeq" id="XP_031566220.1">
    <property type="nucleotide sequence ID" value="XM_031710360.1"/>
</dbReference>
<keyword evidence="8 9" id="KW-0807">Transducer</keyword>
<sequence length="362" mass="41160">MSFFNTSENSITAINSSMDIATNATSTPKAEQFIEPLWSSIIRFVLASFIFIVGVIGNCLVCLVVFKNHRMQTAMNMFLVNLAICDIFVCVFNIIFTVIYWEMKSWPYGLAWCKILPTLQIMNISASTGSLVAMTVERYRAICMPMALPLSRAQAKLAIALAWIIGLFVALPELGAYNLKGEFGCTEDWPIAVLQKVYSMFLFVGIYVLPLIFLLPAYIHMIYKLWAVEEIKSSPCGVTQGDPQALKRRKKVLKMMAIVVASYAVCLMPYHIIFLWVDYGSGLEVHYIWTVLAYCQIISWFNSCINPIIYWFLSEQFSKEFNKILGCDRLKIRRRFSFTHSSSDQNHSMAPGHTLQTNTNKV</sequence>
<evidence type="ECO:0000313" key="17">
    <source>
        <dbReference type="RefSeq" id="XP_031566244.1"/>
    </source>
</evidence>
<feature type="transmembrane region" description="Helical" evidence="11">
    <location>
        <begin position="78"/>
        <end position="103"/>
    </location>
</feature>
<feature type="transmembrane region" description="Helical" evidence="11">
    <location>
        <begin position="115"/>
        <end position="136"/>
    </location>
</feature>
<name>A0A6P8IHP1_ACTTE</name>
<keyword evidence="4 11" id="KW-1133">Transmembrane helix</keyword>
<evidence type="ECO:0000313" key="19">
    <source>
        <dbReference type="RefSeq" id="XP_031566252.1"/>
    </source>
</evidence>
<keyword evidence="6 11" id="KW-0472">Membrane</keyword>
<keyword evidence="13" id="KW-1185">Reference proteome</keyword>
<keyword evidence="3 9" id="KW-0812">Transmembrane</keyword>
<feature type="region of interest" description="Disordered" evidence="10">
    <location>
        <begin position="341"/>
        <end position="362"/>
    </location>
</feature>
<accession>A0A6P8IHP1</accession>
<feature type="transmembrane region" description="Helical" evidence="11">
    <location>
        <begin position="288"/>
        <end position="313"/>
    </location>
</feature>
<evidence type="ECO:0000256" key="11">
    <source>
        <dbReference type="SAM" id="Phobius"/>
    </source>
</evidence>
<dbReference type="OrthoDB" id="10037617at2759"/>
<evidence type="ECO:0000256" key="7">
    <source>
        <dbReference type="ARBA" id="ARBA00023170"/>
    </source>
</evidence>
<dbReference type="AlphaFoldDB" id="A0A6P8IHP1"/>
<proteinExistence type="inferred from homology"/>
<evidence type="ECO:0000313" key="15">
    <source>
        <dbReference type="RefSeq" id="XP_031566228.1"/>
    </source>
</evidence>
<evidence type="ECO:0000256" key="8">
    <source>
        <dbReference type="ARBA" id="ARBA00023224"/>
    </source>
</evidence>
<keyword evidence="7 9" id="KW-0675">Receptor</keyword>
<protein>
    <submittedName>
        <fullName evidence="14 15">Cholecystokinin receptor type A-like</fullName>
    </submittedName>
</protein>
<dbReference type="InterPro" id="IPR000611">
    <property type="entry name" value="NPY_rcpt"/>
</dbReference>
<evidence type="ECO:0000256" key="3">
    <source>
        <dbReference type="ARBA" id="ARBA00022692"/>
    </source>
</evidence>
<evidence type="ECO:0000313" key="13">
    <source>
        <dbReference type="Proteomes" id="UP000515163"/>
    </source>
</evidence>
<dbReference type="RefSeq" id="XP_031566236.1">
    <property type="nucleotide sequence ID" value="XM_031710376.1"/>
</dbReference>
<dbReference type="PRINTS" id="PR01012">
    <property type="entry name" value="NRPEPTIDEYR"/>
</dbReference>
<dbReference type="Proteomes" id="UP000515163">
    <property type="component" value="Unplaced"/>
</dbReference>
<dbReference type="GO" id="GO:0005886">
    <property type="term" value="C:plasma membrane"/>
    <property type="evidence" value="ECO:0007669"/>
    <property type="project" value="TreeGrafter"/>
</dbReference>
<evidence type="ECO:0000256" key="10">
    <source>
        <dbReference type="SAM" id="MobiDB-lite"/>
    </source>
</evidence>
<evidence type="ECO:0000256" key="6">
    <source>
        <dbReference type="ARBA" id="ARBA00023136"/>
    </source>
</evidence>
<feature type="transmembrane region" description="Helical" evidence="11">
    <location>
        <begin position="157"/>
        <end position="177"/>
    </location>
</feature>
<comment type="subcellular location">
    <subcellularLocation>
        <location evidence="1">Membrane</location>
        <topology evidence="1">Multi-pass membrane protein</topology>
    </subcellularLocation>
</comment>
<dbReference type="GO" id="GO:0004983">
    <property type="term" value="F:neuropeptide Y receptor activity"/>
    <property type="evidence" value="ECO:0007669"/>
    <property type="project" value="InterPro"/>
</dbReference>
<evidence type="ECO:0000256" key="2">
    <source>
        <dbReference type="ARBA" id="ARBA00010663"/>
    </source>
</evidence>
<feature type="transmembrane region" description="Helical" evidence="11">
    <location>
        <begin position="255"/>
        <end position="276"/>
    </location>
</feature>
<dbReference type="InterPro" id="IPR017452">
    <property type="entry name" value="GPCR_Rhodpsn_7TM"/>
</dbReference>
<dbReference type="SMART" id="SM01381">
    <property type="entry name" value="7TM_GPCR_Srsx"/>
    <property type="match status" value="1"/>
</dbReference>
<evidence type="ECO:0000256" key="5">
    <source>
        <dbReference type="ARBA" id="ARBA00023040"/>
    </source>
</evidence>
<dbReference type="PRINTS" id="PR00237">
    <property type="entry name" value="GPCRRHODOPSN"/>
</dbReference>
<dbReference type="SUPFAM" id="SSF81321">
    <property type="entry name" value="Family A G protein-coupled receptor-like"/>
    <property type="match status" value="1"/>
</dbReference>
<evidence type="ECO:0000259" key="12">
    <source>
        <dbReference type="PROSITE" id="PS50262"/>
    </source>
</evidence>
<keyword evidence="5 9" id="KW-0297">G-protein coupled receptor</keyword>
<dbReference type="PANTHER" id="PTHR45695:SF9">
    <property type="entry name" value="LEUCOKININ RECEPTOR"/>
    <property type="match status" value="1"/>
</dbReference>
<evidence type="ECO:0000256" key="1">
    <source>
        <dbReference type="ARBA" id="ARBA00004141"/>
    </source>
</evidence>
<dbReference type="Gene3D" id="1.20.1070.10">
    <property type="entry name" value="Rhodopsin 7-helix transmembrane proteins"/>
    <property type="match status" value="1"/>
</dbReference>
<evidence type="ECO:0000256" key="4">
    <source>
        <dbReference type="ARBA" id="ARBA00022989"/>
    </source>
</evidence>
<dbReference type="PANTHER" id="PTHR45695">
    <property type="entry name" value="LEUCOKININ RECEPTOR-RELATED"/>
    <property type="match status" value="1"/>
</dbReference>
<dbReference type="InterPro" id="IPR000276">
    <property type="entry name" value="GPCR_Rhodpsn"/>
</dbReference>
<dbReference type="PROSITE" id="PS50262">
    <property type="entry name" value="G_PROTEIN_RECEP_F1_2"/>
    <property type="match status" value="1"/>
</dbReference>
<evidence type="ECO:0000313" key="18">
    <source>
        <dbReference type="RefSeq" id="XP_031566245.1"/>
    </source>
</evidence>